<dbReference type="AlphaFoldDB" id="A0A6J3LYM6"/>
<feature type="compositionally biased region" description="Polar residues" evidence="1">
    <location>
        <begin position="69"/>
        <end position="79"/>
    </location>
</feature>
<reference evidence="3" key="3">
    <citation type="submission" date="2025-08" db="UniProtKB">
        <authorList>
            <consortium name="RefSeq"/>
        </authorList>
    </citation>
    <scope>IDENTIFICATION</scope>
    <source>
        <strain evidence="3">CBS 342.82</strain>
    </source>
</reference>
<feature type="compositionally biased region" description="Basic and acidic residues" evidence="1">
    <location>
        <begin position="53"/>
        <end position="63"/>
    </location>
</feature>
<proteinExistence type="predicted"/>
<name>A0A6J3LYM6_9PEZI</name>
<dbReference type="Proteomes" id="UP000504637">
    <property type="component" value="Unplaced"/>
</dbReference>
<feature type="compositionally biased region" description="Polar residues" evidence="1">
    <location>
        <begin position="1"/>
        <end position="23"/>
    </location>
</feature>
<evidence type="ECO:0000313" key="3">
    <source>
        <dbReference type="RefSeq" id="XP_033456763.1"/>
    </source>
</evidence>
<feature type="region of interest" description="Disordered" evidence="1">
    <location>
        <begin position="1"/>
        <end position="79"/>
    </location>
</feature>
<evidence type="ECO:0000256" key="1">
    <source>
        <dbReference type="SAM" id="MobiDB-lite"/>
    </source>
</evidence>
<protein>
    <submittedName>
        <fullName evidence="3">Uncharacterized protein</fullName>
    </submittedName>
</protein>
<dbReference type="GeneID" id="54366530"/>
<organism evidence="3">
    <name type="scientific">Dissoconium aciculare CBS 342.82</name>
    <dbReference type="NCBI Taxonomy" id="1314786"/>
    <lineage>
        <taxon>Eukaryota</taxon>
        <taxon>Fungi</taxon>
        <taxon>Dikarya</taxon>
        <taxon>Ascomycota</taxon>
        <taxon>Pezizomycotina</taxon>
        <taxon>Dothideomycetes</taxon>
        <taxon>Dothideomycetidae</taxon>
        <taxon>Mycosphaerellales</taxon>
        <taxon>Dissoconiaceae</taxon>
        <taxon>Dissoconium</taxon>
    </lineage>
</organism>
<reference evidence="3" key="1">
    <citation type="submission" date="2020-01" db="EMBL/GenBank/DDBJ databases">
        <authorList>
            <consortium name="DOE Joint Genome Institute"/>
            <person name="Haridas S."/>
            <person name="Albert R."/>
            <person name="Binder M."/>
            <person name="Bloem J."/>
            <person name="Labutti K."/>
            <person name="Salamov A."/>
            <person name="Andreopoulos B."/>
            <person name="Baker S.E."/>
            <person name="Barry K."/>
            <person name="Bills G."/>
            <person name="Bluhm B.H."/>
            <person name="Cannon C."/>
            <person name="Castanera R."/>
            <person name="Culley D.E."/>
            <person name="Daum C."/>
            <person name="Ezra D."/>
            <person name="Gonzalez J.B."/>
            <person name="Henrissat B."/>
            <person name="Kuo A."/>
            <person name="Liang C."/>
            <person name="Lipzen A."/>
            <person name="Lutzoni F."/>
            <person name="Magnuson J."/>
            <person name="Mondo S."/>
            <person name="Nolan M."/>
            <person name="Ohm R."/>
            <person name="Pangilinan J."/>
            <person name="Park H.-J."/>
            <person name="Ramirez L."/>
            <person name="Alfaro M."/>
            <person name="Sun H."/>
            <person name="Tritt A."/>
            <person name="Yoshinaga Y."/>
            <person name="Zwiers L.-H."/>
            <person name="Turgeon B.G."/>
            <person name="Goodwin S.B."/>
            <person name="Spatafora J.W."/>
            <person name="Crous P.W."/>
            <person name="Grigoriev I.V."/>
        </authorList>
    </citation>
    <scope>NUCLEOTIDE SEQUENCE</scope>
    <source>
        <strain evidence="3">CBS 342.82</strain>
    </source>
</reference>
<sequence length="79" mass="9257">MKRPTGNTQRERTNTTPRKTMNASYDPRTKPRCETKVPASTETEHPRKQRHQRTPEKQNDKILTRRPKSPTQTPLCPFS</sequence>
<keyword evidence="2" id="KW-1185">Reference proteome</keyword>
<reference evidence="3" key="2">
    <citation type="submission" date="2020-04" db="EMBL/GenBank/DDBJ databases">
        <authorList>
            <consortium name="NCBI Genome Project"/>
        </authorList>
    </citation>
    <scope>NUCLEOTIDE SEQUENCE</scope>
    <source>
        <strain evidence="3">CBS 342.82</strain>
    </source>
</reference>
<dbReference type="RefSeq" id="XP_033456763.1">
    <property type="nucleotide sequence ID" value="XM_033608730.1"/>
</dbReference>
<accession>A0A6J3LYM6</accession>
<gene>
    <name evidence="3" type="ORF">K489DRAFT_57423</name>
</gene>
<evidence type="ECO:0000313" key="2">
    <source>
        <dbReference type="Proteomes" id="UP000504637"/>
    </source>
</evidence>